<gene>
    <name evidence="2" type="ORF">GSLYS_00018636001</name>
</gene>
<feature type="region of interest" description="Disordered" evidence="1">
    <location>
        <begin position="142"/>
        <end position="200"/>
    </location>
</feature>
<proteinExistence type="predicted"/>
<reference evidence="2 3" key="1">
    <citation type="submission" date="2024-04" db="EMBL/GenBank/DDBJ databases">
        <authorList>
            <consortium name="Genoscope - CEA"/>
            <person name="William W."/>
        </authorList>
    </citation>
    <scope>NUCLEOTIDE SEQUENCE [LARGE SCALE GENOMIC DNA]</scope>
</reference>
<protein>
    <submittedName>
        <fullName evidence="2">Uncharacterized protein</fullName>
    </submittedName>
</protein>
<feature type="compositionally biased region" description="Polar residues" evidence="1">
    <location>
        <begin position="154"/>
        <end position="168"/>
    </location>
</feature>
<feature type="region of interest" description="Disordered" evidence="1">
    <location>
        <begin position="65"/>
        <end position="104"/>
    </location>
</feature>
<name>A0AAV2IJI4_LYMST</name>
<feature type="compositionally biased region" description="Basic residues" evidence="1">
    <location>
        <begin position="296"/>
        <end position="309"/>
    </location>
</feature>
<feature type="compositionally biased region" description="Polar residues" evidence="1">
    <location>
        <begin position="311"/>
        <end position="323"/>
    </location>
</feature>
<feature type="compositionally biased region" description="Polar residues" evidence="1">
    <location>
        <begin position="279"/>
        <end position="289"/>
    </location>
</feature>
<feature type="region of interest" description="Disordered" evidence="1">
    <location>
        <begin position="273"/>
        <end position="346"/>
    </location>
</feature>
<feature type="compositionally biased region" description="Low complexity" evidence="1">
    <location>
        <begin position="324"/>
        <end position="337"/>
    </location>
</feature>
<sequence length="462" mass="51339">MSDKEDYRSKLRTPNKDVKNESPLWGGSSPLDEFGSYPNFLNTPSPPKRKHAGPELQSVFTPHKSGYLLRTPSPHKSSPAGCVKTERNGTPSPHKAGSGTDLFGNRSLLDNLPIPDWDDIFLESNFQEDLFGLVNEDLEGLVKSPSKSPRKSHLLNTNSPFRKTSSPCVSPFKNPLLTSSPKSIDSPGSMMKTPGVAGGRPLTRQRKLFLQSPERPTPPLPMTTNIWPAPLPFTSLDDTSSSMFSEGGNETTTSTQSISTYLKQLDEEDNEDFPVMLPSSWTNQGSSTVLNLKSNSKGKGKSLKQKHNKSFNSSGTNPSNPQNTTSLSTSVSNTSGSKKSKVEPQFTLLRPHTELFNNQICLRMTPRTPPNKIKISRDFSQIQTLPSKEQLRIVRNRFSETLKKAVEDVIEKEKKVQEQNDNVLRTALQEPVISQPINLNLMTNYNVHGFAAKKPQLKRKKR</sequence>
<organism evidence="2 3">
    <name type="scientific">Lymnaea stagnalis</name>
    <name type="common">Great pond snail</name>
    <name type="synonym">Helix stagnalis</name>
    <dbReference type="NCBI Taxonomy" id="6523"/>
    <lineage>
        <taxon>Eukaryota</taxon>
        <taxon>Metazoa</taxon>
        <taxon>Spiralia</taxon>
        <taxon>Lophotrochozoa</taxon>
        <taxon>Mollusca</taxon>
        <taxon>Gastropoda</taxon>
        <taxon>Heterobranchia</taxon>
        <taxon>Euthyneura</taxon>
        <taxon>Panpulmonata</taxon>
        <taxon>Hygrophila</taxon>
        <taxon>Lymnaeoidea</taxon>
        <taxon>Lymnaeidae</taxon>
        <taxon>Lymnaea</taxon>
    </lineage>
</organism>
<evidence type="ECO:0000256" key="1">
    <source>
        <dbReference type="SAM" id="MobiDB-lite"/>
    </source>
</evidence>
<keyword evidence="3" id="KW-1185">Reference proteome</keyword>
<accession>A0AAV2IJI4</accession>
<dbReference type="AlphaFoldDB" id="A0AAV2IJI4"/>
<feature type="region of interest" description="Disordered" evidence="1">
    <location>
        <begin position="1"/>
        <end position="31"/>
    </location>
</feature>
<feature type="region of interest" description="Disordered" evidence="1">
    <location>
        <begin position="238"/>
        <end position="257"/>
    </location>
</feature>
<feature type="compositionally biased region" description="Basic and acidic residues" evidence="1">
    <location>
        <begin position="1"/>
        <end position="20"/>
    </location>
</feature>
<evidence type="ECO:0000313" key="3">
    <source>
        <dbReference type="Proteomes" id="UP001497497"/>
    </source>
</evidence>
<evidence type="ECO:0000313" key="2">
    <source>
        <dbReference type="EMBL" id="CAL1545153.1"/>
    </source>
</evidence>
<comment type="caution">
    <text evidence="2">The sequence shown here is derived from an EMBL/GenBank/DDBJ whole genome shotgun (WGS) entry which is preliminary data.</text>
</comment>
<dbReference type="EMBL" id="CAXITT010000681">
    <property type="protein sequence ID" value="CAL1545153.1"/>
    <property type="molecule type" value="Genomic_DNA"/>
</dbReference>
<dbReference type="Proteomes" id="UP001497497">
    <property type="component" value="Unassembled WGS sequence"/>
</dbReference>